<evidence type="ECO:0000313" key="3">
    <source>
        <dbReference type="Proteomes" id="UP000014760"/>
    </source>
</evidence>
<reference evidence="3" key="1">
    <citation type="submission" date="2012-12" db="EMBL/GenBank/DDBJ databases">
        <authorList>
            <person name="Hellsten U."/>
            <person name="Grimwood J."/>
            <person name="Chapman J.A."/>
            <person name="Shapiro H."/>
            <person name="Aerts A."/>
            <person name="Otillar R.P."/>
            <person name="Terry A.Y."/>
            <person name="Boore J.L."/>
            <person name="Simakov O."/>
            <person name="Marletaz F."/>
            <person name="Cho S.-J."/>
            <person name="Edsinger-Gonzales E."/>
            <person name="Havlak P."/>
            <person name="Kuo D.-H."/>
            <person name="Larsson T."/>
            <person name="Lv J."/>
            <person name="Arendt D."/>
            <person name="Savage R."/>
            <person name="Osoegawa K."/>
            <person name="de Jong P."/>
            <person name="Lindberg D.R."/>
            <person name="Seaver E.C."/>
            <person name="Weisblat D.A."/>
            <person name="Putnam N.H."/>
            <person name="Grigoriev I.V."/>
            <person name="Rokhsar D.S."/>
        </authorList>
    </citation>
    <scope>NUCLEOTIDE SEQUENCE</scope>
    <source>
        <strain evidence="3">I ESC-2004</strain>
    </source>
</reference>
<name>R7U1G8_CAPTE</name>
<sequence length="148" mass="16689">MVHTVTRMKTRNCEVRVEVDNHTQRCIRYAKIDGLPERARPGDAGSRIVDGHLSTFWALQKDNPKETTEVCRVRDLSSDWKRSDVASRKSSLLQKVPQLGPRGPDHLGIRDPIFLTSPLCLRSASLARNWPRSFPMGCAIPGGQWEAK</sequence>
<reference evidence="2" key="3">
    <citation type="submission" date="2015-06" db="UniProtKB">
        <authorList>
            <consortium name="EnsemblMetazoa"/>
        </authorList>
    </citation>
    <scope>IDENTIFICATION</scope>
</reference>
<keyword evidence="3" id="KW-1185">Reference proteome</keyword>
<evidence type="ECO:0000313" key="1">
    <source>
        <dbReference type="EMBL" id="ELT97040.1"/>
    </source>
</evidence>
<dbReference type="HOGENOM" id="CLU_1760530_0_0_1"/>
<accession>R7U1G8</accession>
<protein>
    <submittedName>
        <fullName evidence="1 2">Uncharacterized protein</fullName>
    </submittedName>
</protein>
<dbReference type="EnsemblMetazoa" id="CapteT187075">
    <property type="protein sequence ID" value="CapteP187075"/>
    <property type="gene ID" value="CapteG187075"/>
</dbReference>
<dbReference type="AlphaFoldDB" id="R7U1G8"/>
<dbReference type="EMBL" id="KB308677">
    <property type="protein sequence ID" value="ELT97040.1"/>
    <property type="molecule type" value="Genomic_DNA"/>
</dbReference>
<evidence type="ECO:0000313" key="2">
    <source>
        <dbReference type="EnsemblMetazoa" id="CapteP187075"/>
    </source>
</evidence>
<proteinExistence type="predicted"/>
<gene>
    <name evidence="1" type="ORF">CAPTEDRAFT_187075</name>
</gene>
<reference evidence="1 3" key="2">
    <citation type="journal article" date="2013" name="Nature">
        <title>Insights into bilaterian evolution from three spiralian genomes.</title>
        <authorList>
            <person name="Simakov O."/>
            <person name="Marletaz F."/>
            <person name="Cho S.J."/>
            <person name="Edsinger-Gonzales E."/>
            <person name="Havlak P."/>
            <person name="Hellsten U."/>
            <person name="Kuo D.H."/>
            <person name="Larsson T."/>
            <person name="Lv J."/>
            <person name="Arendt D."/>
            <person name="Savage R."/>
            <person name="Osoegawa K."/>
            <person name="de Jong P."/>
            <person name="Grimwood J."/>
            <person name="Chapman J.A."/>
            <person name="Shapiro H."/>
            <person name="Aerts A."/>
            <person name="Otillar R.P."/>
            <person name="Terry A.Y."/>
            <person name="Boore J.L."/>
            <person name="Grigoriev I.V."/>
            <person name="Lindberg D.R."/>
            <person name="Seaver E.C."/>
            <person name="Weisblat D.A."/>
            <person name="Putnam N.H."/>
            <person name="Rokhsar D.S."/>
        </authorList>
    </citation>
    <scope>NUCLEOTIDE SEQUENCE</scope>
    <source>
        <strain evidence="1 3">I ESC-2004</strain>
    </source>
</reference>
<organism evidence="1">
    <name type="scientific">Capitella teleta</name>
    <name type="common">Polychaete worm</name>
    <dbReference type="NCBI Taxonomy" id="283909"/>
    <lineage>
        <taxon>Eukaryota</taxon>
        <taxon>Metazoa</taxon>
        <taxon>Spiralia</taxon>
        <taxon>Lophotrochozoa</taxon>
        <taxon>Annelida</taxon>
        <taxon>Polychaeta</taxon>
        <taxon>Sedentaria</taxon>
        <taxon>Scolecida</taxon>
        <taxon>Capitellidae</taxon>
        <taxon>Capitella</taxon>
    </lineage>
</organism>
<dbReference type="Proteomes" id="UP000014760">
    <property type="component" value="Unassembled WGS sequence"/>
</dbReference>
<dbReference type="EMBL" id="AMQN01011088">
    <property type="status" value="NOT_ANNOTATED_CDS"/>
    <property type="molecule type" value="Genomic_DNA"/>
</dbReference>